<dbReference type="Gene3D" id="3.40.50.1980">
    <property type="entry name" value="Nitrogenase molybdenum iron protein domain"/>
    <property type="match status" value="2"/>
</dbReference>
<accession>A0A432ASU5</accession>
<gene>
    <name evidence="5" type="ORF">EKD02_08425</name>
</gene>
<evidence type="ECO:0000256" key="1">
    <source>
        <dbReference type="ARBA" id="ARBA00011028"/>
    </source>
</evidence>
<dbReference type="SUPFAM" id="SSF53807">
    <property type="entry name" value="Helical backbone' metal receptor"/>
    <property type="match status" value="1"/>
</dbReference>
<feature type="signal peptide" evidence="4">
    <location>
        <begin position="1"/>
        <end position="21"/>
    </location>
</feature>
<evidence type="ECO:0000256" key="2">
    <source>
        <dbReference type="ARBA" id="ARBA00022448"/>
    </source>
</evidence>
<dbReference type="PANTHER" id="PTHR42953:SF3">
    <property type="entry name" value="HIGH-AFFINITY ZINC UPTAKE SYSTEM PROTEIN ZNUA"/>
    <property type="match status" value="1"/>
</dbReference>
<comment type="caution">
    <text evidence="5">The sequence shown here is derived from an EMBL/GenBank/DDBJ whole genome shotgun (WGS) entry which is preliminary data.</text>
</comment>
<keyword evidence="3 4" id="KW-0732">Signal</keyword>
<protein>
    <submittedName>
        <fullName evidence="5">ABC transporter substrate-binding protein</fullName>
    </submittedName>
</protein>
<name>A0A432ASU5_CHLPH</name>
<evidence type="ECO:0000256" key="3">
    <source>
        <dbReference type="ARBA" id="ARBA00022729"/>
    </source>
</evidence>
<evidence type="ECO:0000313" key="6">
    <source>
        <dbReference type="Proteomes" id="UP000279908"/>
    </source>
</evidence>
<reference evidence="5 6" key="1">
    <citation type="submission" date="2018-12" db="EMBL/GenBank/DDBJ databases">
        <authorList>
            <person name="Lunina O.N."/>
            <person name="Grouzdev D.S."/>
            <person name="Gorlenko V.M."/>
            <person name="Savvichev A.S."/>
        </authorList>
    </citation>
    <scope>NUCLEOTIDE SEQUENCE [LARGE SCALE GENOMIC DNA]</scope>
    <source>
        <strain evidence="5 6">BrKhr-17</strain>
    </source>
</reference>
<dbReference type="GO" id="GO:0030001">
    <property type="term" value="P:metal ion transport"/>
    <property type="evidence" value="ECO:0007669"/>
    <property type="project" value="InterPro"/>
</dbReference>
<dbReference type="Pfam" id="PF01297">
    <property type="entry name" value="ZnuA"/>
    <property type="match status" value="1"/>
</dbReference>
<evidence type="ECO:0000256" key="4">
    <source>
        <dbReference type="SAM" id="SignalP"/>
    </source>
</evidence>
<dbReference type="PRINTS" id="PR00691">
    <property type="entry name" value="ADHESINB"/>
</dbReference>
<dbReference type="GO" id="GO:0046872">
    <property type="term" value="F:metal ion binding"/>
    <property type="evidence" value="ECO:0007669"/>
    <property type="project" value="InterPro"/>
</dbReference>
<organism evidence="5 6">
    <name type="scientific">Chlorobium phaeovibrioides</name>
    <dbReference type="NCBI Taxonomy" id="1094"/>
    <lineage>
        <taxon>Bacteria</taxon>
        <taxon>Pseudomonadati</taxon>
        <taxon>Chlorobiota</taxon>
        <taxon>Chlorobiia</taxon>
        <taxon>Chlorobiales</taxon>
        <taxon>Chlorobiaceae</taxon>
        <taxon>Chlorobium/Pelodictyon group</taxon>
        <taxon>Chlorobium</taxon>
    </lineage>
</organism>
<dbReference type="InterPro" id="IPR006129">
    <property type="entry name" value="AdhesinB"/>
</dbReference>
<feature type="chain" id="PRO_5019404236" evidence="4">
    <location>
        <begin position="22"/>
        <end position="293"/>
    </location>
</feature>
<dbReference type="AlphaFoldDB" id="A0A432ASU5"/>
<dbReference type="InterPro" id="IPR006127">
    <property type="entry name" value="ZnuA-like"/>
</dbReference>
<proteinExistence type="inferred from homology"/>
<dbReference type="InterPro" id="IPR050492">
    <property type="entry name" value="Bact_metal-bind_prot9"/>
</dbReference>
<dbReference type="Proteomes" id="UP000279908">
    <property type="component" value="Unassembled WGS sequence"/>
</dbReference>
<evidence type="ECO:0000313" key="5">
    <source>
        <dbReference type="EMBL" id="RTY36269.1"/>
    </source>
</evidence>
<comment type="similarity">
    <text evidence="1">Belongs to the bacterial solute-binding protein 9 family.</text>
</comment>
<dbReference type="EMBL" id="RXYK01000014">
    <property type="protein sequence ID" value="RTY36269.1"/>
    <property type="molecule type" value="Genomic_DNA"/>
</dbReference>
<dbReference type="PANTHER" id="PTHR42953">
    <property type="entry name" value="HIGH-AFFINITY ZINC UPTAKE SYSTEM PROTEIN ZNUA-RELATED"/>
    <property type="match status" value="1"/>
</dbReference>
<sequence>MMKRVTIALLLLLAVIPSSCASPPESGRMRVVVSIQPLAWFVERVAGNRAEVRVMVPPGGNPHTYEPLPRQMTMLAETALFVKAGSGVEFELDWMERFMKMNPSLTVCDASSGVALLPMEEGHGHRHGSSPHRLDPHYWLDPRNGMLMADTIAGALSKEDPLNSDVYRENAQRLKGELEALDAFIRGKLQGVSGRSFLVFHPAWGYFAHAYGLQQIAAEEEGKSLTPRQMERVILQAREAGITVVFVSPQFSTAQAETIARGIGGVTKSVDPLAFSYDENLRAVTAVFLEGGG</sequence>
<dbReference type="RefSeq" id="WP_126342909.1">
    <property type="nucleotide sequence ID" value="NZ_CP041698.1"/>
</dbReference>
<dbReference type="GO" id="GO:0007155">
    <property type="term" value="P:cell adhesion"/>
    <property type="evidence" value="ECO:0007669"/>
    <property type="project" value="InterPro"/>
</dbReference>
<keyword evidence="2" id="KW-0813">Transport</keyword>